<dbReference type="EMBL" id="VJMH01005629">
    <property type="protein sequence ID" value="KAF0693924.1"/>
    <property type="molecule type" value="Genomic_DNA"/>
</dbReference>
<name>A0A485L317_9STRA</name>
<reference evidence="6 7" key="1">
    <citation type="submission" date="2019-03" db="EMBL/GenBank/DDBJ databases">
        <authorList>
            <person name="Gaulin E."/>
            <person name="Dumas B."/>
        </authorList>
    </citation>
    <scope>NUCLEOTIDE SEQUENCE [LARGE SCALE GENOMIC DNA]</scope>
    <source>
        <strain evidence="6">CBS 568.67</strain>
    </source>
</reference>
<dbReference type="InterPro" id="IPR036464">
    <property type="entry name" value="Rubisco_LSMT_subst-bd_sf"/>
</dbReference>
<gene>
    <name evidence="6" type="primary">Aste57867_15144</name>
    <name evidence="5" type="ORF">As57867_015088</name>
    <name evidence="6" type="ORF">ASTE57867_15144</name>
</gene>
<dbReference type="InterPro" id="IPR046341">
    <property type="entry name" value="SET_dom_sf"/>
</dbReference>
<proteinExistence type="predicted"/>
<protein>
    <submittedName>
        <fullName evidence="6">Aste57867_15144 protein</fullName>
    </submittedName>
</protein>
<keyword evidence="3" id="KW-0949">S-adenosyl-L-methionine</keyword>
<dbReference type="Gene3D" id="3.90.1420.10">
    <property type="entry name" value="Rubisco LSMT, substrate-binding domain"/>
    <property type="match status" value="1"/>
</dbReference>
<dbReference type="InterPro" id="IPR001214">
    <property type="entry name" value="SET_dom"/>
</dbReference>
<evidence type="ECO:0000256" key="1">
    <source>
        <dbReference type="ARBA" id="ARBA00022603"/>
    </source>
</evidence>
<dbReference type="SUPFAM" id="SSF82199">
    <property type="entry name" value="SET domain"/>
    <property type="match status" value="1"/>
</dbReference>
<organism evidence="6 7">
    <name type="scientific">Aphanomyces stellatus</name>
    <dbReference type="NCBI Taxonomy" id="120398"/>
    <lineage>
        <taxon>Eukaryota</taxon>
        <taxon>Sar</taxon>
        <taxon>Stramenopiles</taxon>
        <taxon>Oomycota</taxon>
        <taxon>Saprolegniomycetes</taxon>
        <taxon>Saprolegniales</taxon>
        <taxon>Verrucalvaceae</taxon>
        <taxon>Aphanomyces</taxon>
    </lineage>
</organism>
<keyword evidence="1" id="KW-0489">Methyltransferase</keyword>
<dbReference type="Gene3D" id="3.90.1410.10">
    <property type="entry name" value="set domain protein methyltransferase, domain 1"/>
    <property type="match status" value="1"/>
</dbReference>
<dbReference type="EMBL" id="CAADRA010005650">
    <property type="protein sequence ID" value="VFT91953.1"/>
    <property type="molecule type" value="Genomic_DNA"/>
</dbReference>
<keyword evidence="2" id="KW-0808">Transferase</keyword>
<keyword evidence="7" id="KW-1185">Reference proteome</keyword>
<evidence type="ECO:0000259" key="4">
    <source>
        <dbReference type="PROSITE" id="PS50280"/>
    </source>
</evidence>
<evidence type="ECO:0000256" key="3">
    <source>
        <dbReference type="ARBA" id="ARBA00022691"/>
    </source>
</evidence>
<reference evidence="5" key="2">
    <citation type="submission" date="2019-06" db="EMBL/GenBank/DDBJ databases">
        <title>Genomics analysis of Aphanomyces spp. identifies a new class of oomycete effector associated with host adaptation.</title>
        <authorList>
            <person name="Gaulin E."/>
        </authorList>
    </citation>
    <scope>NUCLEOTIDE SEQUENCE</scope>
    <source>
        <strain evidence="5">CBS 578.67</strain>
    </source>
</reference>
<dbReference type="AlphaFoldDB" id="A0A485L317"/>
<accession>A0A485L317</accession>
<feature type="domain" description="SET" evidence="4">
    <location>
        <begin position="29"/>
        <end position="246"/>
    </location>
</feature>
<dbReference type="GO" id="GO:0016279">
    <property type="term" value="F:protein-lysine N-methyltransferase activity"/>
    <property type="evidence" value="ECO:0007669"/>
    <property type="project" value="TreeGrafter"/>
</dbReference>
<dbReference type="SUPFAM" id="SSF81822">
    <property type="entry name" value="RuBisCo LSMT C-terminal, substrate-binding domain"/>
    <property type="match status" value="1"/>
</dbReference>
<dbReference type="PANTHER" id="PTHR13271">
    <property type="entry name" value="UNCHARACTERIZED PUTATIVE METHYLTRANSFERASE"/>
    <property type="match status" value="1"/>
</dbReference>
<dbReference type="Pfam" id="PF09273">
    <property type="entry name" value="Rubis-subs-bind"/>
    <property type="match status" value="1"/>
</dbReference>
<dbReference type="PROSITE" id="PS50280">
    <property type="entry name" value="SET"/>
    <property type="match status" value="1"/>
</dbReference>
<evidence type="ECO:0000256" key="2">
    <source>
        <dbReference type="ARBA" id="ARBA00022679"/>
    </source>
</evidence>
<dbReference type="PANTHER" id="PTHR13271:SF137">
    <property type="entry name" value="SET DOMAIN-CONTAINING PROTEIN"/>
    <property type="match status" value="1"/>
</dbReference>
<dbReference type="InterPro" id="IPR050600">
    <property type="entry name" value="SETD3_SETD6_MTase"/>
</dbReference>
<dbReference type="Proteomes" id="UP000332933">
    <property type="component" value="Unassembled WGS sequence"/>
</dbReference>
<dbReference type="InterPro" id="IPR015353">
    <property type="entry name" value="Rubisco_LSMT_subst-bd"/>
</dbReference>
<dbReference type="GO" id="GO:0032259">
    <property type="term" value="P:methylation"/>
    <property type="evidence" value="ECO:0007669"/>
    <property type="project" value="UniProtKB-KW"/>
</dbReference>
<dbReference type="Pfam" id="PF00856">
    <property type="entry name" value="SET"/>
    <property type="match status" value="1"/>
</dbReference>
<evidence type="ECO:0000313" key="5">
    <source>
        <dbReference type="EMBL" id="KAF0693924.1"/>
    </source>
</evidence>
<evidence type="ECO:0000313" key="6">
    <source>
        <dbReference type="EMBL" id="VFT91953.1"/>
    </source>
</evidence>
<sequence>MECSQKMSDLARAERRFMAWLQDHGAQIDALEISNDVSGSRGAVATRDIPANEVCISIPEKLLLSEPLAKADPTLGPIFAAHADLFTRDDTLLSTYLTYHFYLQDASFFHPYLAILPSPESILNWPAQDLAQLQDAKILDTVARRNHEIIDSYTRITTRLAPLHPDIFNDTAFSLDSFRFSWQTIQARTFGSRLPWTSFVPFADCLNHANHATTYEYAADDDGCFWFRWHSSQPYAAGHQVFNSYGRRGNQPLLLDYGFALPKNEWDYVDVDLDVTAFKLPKFERRRLFLSAHLLPFASRVRLSPDTDLNEVLPYYRCACLGEASSTTSILEPQAPQVELEALGRLRDQLALHLSQWPTTLDDDARLLTDTKNVRGNFRTAVVYRHHRKHIVHRVLRLATAAAAQVVPAE</sequence>
<dbReference type="CDD" id="cd10527">
    <property type="entry name" value="SET_LSMT"/>
    <property type="match status" value="1"/>
</dbReference>
<dbReference type="OrthoDB" id="341421at2759"/>
<evidence type="ECO:0000313" key="7">
    <source>
        <dbReference type="Proteomes" id="UP000332933"/>
    </source>
</evidence>